<accession>L0A4M2</accession>
<evidence type="ECO:0000313" key="3">
    <source>
        <dbReference type="Proteomes" id="UP000010467"/>
    </source>
</evidence>
<dbReference type="AlphaFoldDB" id="L0A4M2"/>
<dbReference type="GO" id="GO:0016747">
    <property type="term" value="F:acyltransferase activity, transferring groups other than amino-acyl groups"/>
    <property type="evidence" value="ECO:0007669"/>
    <property type="project" value="InterPro"/>
</dbReference>
<sequence length="186" mass="21848">MTHRPIFDCLESGRLVLRRFTRTDVPALVRYRSEQEVARYQSWDAPYREMQARELVDAMQTRQPGEPGWFQFAIEERTSRALIGDLGLHLFEAEQAEIGYTLAREVWGRGYGSEAVGTLLNLVFGQLLVHRIIARTDPRNDRSARLLRRLGFRHEGRFLESYFDGEHWLDDDLYALLSREWLRHPA</sequence>
<dbReference type="Pfam" id="PF13302">
    <property type="entry name" value="Acetyltransf_3"/>
    <property type="match status" value="1"/>
</dbReference>
<dbReference type="PANTHER" id="PTHR43792">
    <property type="entry name" value="GNAT FAMILY, PUTATIVE (AFU_ORTHOLOGUE AFUA_3G00765)-RELATED-RELATED"/>
    <property type="match status" value="1"/>
</dbReference>
<dbReference type="STRING" id="937777.Deipe_2509"/>
<gene>
    <name evidence="2" type="ordered locus">Deipe_2509</name>
</gene>
<dbReference type="GO" id="GO:0005840">
    <property type="term" value="C:ribosome"/>
    <property type="evidence" value="ECO:0007669"/>
    <property type="project" value="UniProtKB-KW"/>
</dbReference>
<proteinExistence type="predicted"/>
<dbReference type="PROSITE" id="PS51186">
    <property type="entry name" value="GNAT"/>
    <property type="match status" value="1"/>
</dbReference>
<dbReference type="HOGENOM" id="CLU_013985_3_6_0"/>
<feature type="domain" description="N-acetyltransferase" evidence="1">
    <location>
        <begin position="15"/>
        <end position="180"/>
    </location>
</feature>
<keyword evidence="3" id="KW-1185">Reference proteome</keyword>
<dbReference type="InterPro" id="IPR016181">
    <property type="entry name" value="Acyl_CoA_acyltransferase"/>
</dbReference>
<evidence type="ECO:0000313" key="2">
    <source>
        <dbReference type="EMBL" id="AFZ67975.1"/>
    </source>
</evidence>
<dbReference type="PANTHER" id="PTHR43792:SF1">
    <property type="entry name" value="N-ACETYLTRANSFERASE DOMAIN-CONTAINING PROTEIN"/>
    <property type="match status" value="1"/>
</dbReference>
<evidence type="ECO:0000259" key="1">
    <source>
        <dbReference type="PROSITE" id="PS51186"/>
    </source>
</evidence>
<organism evidence="2 3">
    <name type="scientific">Deinococcus peraridilitoris (strain DSM 19664 / LMG 22246 / CIP 109416 / KR-200)</name>
    <dbReference type="NCBI Taxonomy" id="937777"/>
    <lineage>
        <taxon>Bacteria</taxon>
        <taxon>Thermotogati</taxon>
        <taxon>Deinococcota</taxon>
        <taxon>Deinococci</taxon>
        <taxon>Deinococcales</taxon>
        <taxon>Deinococcaceae</taxon>
        <taxon>Deinococcus</taxon>
    </lineage>
</organism>
<dbReference type="Gene3D" id="3.40.630.30">
    <property type="match status" value="1"/>
</dbReference>
<name>L0A4M2_DEIPD</name>
<dbReference type="Proteomes" id="UP000010467">
    <property type="component" value="Chromosome"/>
</dbReference>
<dbReference type="OrthoDB" id="9785602at2"/>
<dbReference type="InterPro" id="IPR000182">
    <property type="entry name" value="GNAT_dom"/>
</dbReference>
<dbReference type="PATRIC" id="fig|937777.3.peg.2514"/>
<dbReference type="RefSeq" id="WP_015236277.1">
    <property type="nucleotide sequence ID" value="NC_019793.1"/>
</dbReference>
<keyword evidence="2" id="KW-0808">Transferase</keyword>
<protein>
    <submittedName>
        <fullName evidence="2">Acetyltransferase, ribosomal protein N-acetylase</fullName>
    </submittedName>
</protein>
<dbReference type="EMBL" id="CP003382">
    <property type="protein sequence ID" value="AFZ67975.1"/>
    <property type="molecule type" value="Genomic_DNA"/>
</dbReference>
<dbReference type="InterPro" id="IPR051531">
    <property type="entry name" value="N-acetyltransferase"/>
</dbReference>
<reference evidence="3" key="1">
    <citation type="submission" date="2012-03" db="EMBL/GenBank/DDBJ databases">
        <title>Complete sequence of chromosome of Deinococcus peraridilitoris DSM 19664.</title>
        <authorList>
            <person name="Lucas S."/>
            <person name="Copeland A."/>
            <person name="Lapidus A."/>
            <person name="Glavina del Rio T."/>
            <person name="Dalin E."/>
            <person name="Tice H."/>
            <person name="Bruce D."/>
            <person name="Goodwin L."/>
            <person name="Pitluck S."/>
            <person name="Peters L."/>
            <person name="Mikhailova N."/>
            <person name="Lu M."/>
            <person name="Kyrpides N."/>
            <person name="Mavromatis K."/>
            <person name="Ivanova N."/>
            <person name="Brettin T."/>
            <person name="Detter J.C."/>
            <person name="Han C."/>
            <person name="Larimer F."/>
            <person name="Land M."/>
            <person name="Hauser L."/>
            <person name="Markowitz V."/>
            <person name="Cheng J.-F."/>
            <person name="Hugenholtz P."/>
            <person name="Woyke T."/>
            <person name="Wu D."/>
            <person name="Pukall R."/>
            <person name="Steenblock K."/>
            <person name="Brambilla E."/>
            <person name="Klenk H.-P."/>
            <person name="Eisen J.A."/>
        </authorList>
    </citation>
    <scope>NUCLEOTIDE SEQUENCE [LARGE SCALE GENOMIC DNA]</scope>
    <source>
        <strain evidence="3">DSM 19664 / LMG 22246 / CIP 109416 / KR-200</strain>
    </source>
</reference>
<dbReference type="eggNOG" id="COG1670">
    <property type="taxonomic scope" value="Bacteria"/>
</dbReference>
<dbReference type="SUPFAM" id="SSF55729">
    <property type="entry name" value="Acyl-CoA N-acyltransferases (Nat)"/>
    <property type="match status" value="1"/>
</dbReference>
<keyword evidence="2" id="KW-0687">Ribonucleoprotein</keyword>
<dbReference type="KEGG" id="dpd:Deipe_2509"/>
<keyword evidence="2" id="KW-0689">Ribosomal protein</keyword>